<evidence type="ECO:0000313" key="2">
    <source>
        <dbReference type="EMBL" id="QAB17526.1"/>
    </source>
</evidence>
<feature type="transmembrane region" description="Helical" evidence="1">
    <location>
        <begin position="84"/>
        <end position="102"/>
    </location>
</feature>
<protein>
    <recommendedName>
        <fullName evidence="4">Histidine kinase</fullName>
    </recommendedName>
</protein>
<gene>
    <name evidence="2" type="ORF">Leucomu_05955</name>
</gene>
<feature type="transmembrane region" description="Helical" evidence="1">
    <location>
        <begin position="18"/>
        <end position="41"/>
    </location>
</feature>
<dbReference type="EMBL" id="CP035037">
    <property type="protein sequence ID" value="QAB17526.1"/>
    <property type="molecule type" value="Genomic_DNA"/>
</dbReference>
<dbReference type="RefSeq" id="WP_017884808.1">
    <property type="nucleotide sequence ID" value="NZ_CP035037.1"/>
</dbReference>
<feature type="transmembrane region" description="Helical" evidence="1">
    <location>
        <begin position="53"/>
        <end position="72"/>
    </location>
</feature>
<organism evidence="2 3">
    <name type="scientific">Leucobacter muris</name>
    <dbReference type="NCBI Taxonomy" id="1935379"/>
    <lineage>
        <taxon>Bacteria</taxon>
        <taxon>Bacillati</taxon>
        <taxon>Actinomycetota</taxon>
        <taxon>Actinomycetes</taxon>
        <taxon>Micrococcales</taxon>
        <taxon>Microbacteriaceae</taxon>
        <taxon>Leucobacter</taxon>
    </lineage>
</organism>
<keyword evidence="3" id="KW-1185">Reference proteome</keyword>
<keyword evidence="1" id="KW-1133">Transmembrane helix</keyword>
<evidence type="ECO:0000313" key="3">
    <source>
        <dbReference type="Proteomes" id="UP000285768"/>
    </source>
</evidence>
<sequence>MPSSPADHPRSRVAWRALAALLAVESALLLWVLGVTVVGALGSEGNPLQNLSLIVMAALSFAWVVVTLVGAVKARASWVRGSSLTIHVLLFAAGTGCLQIGIGPWWLGFALVALALAGFAAAILARPAVQSAGEQ</sequence>
<dbReference type="Proteomes" id="UP000285768">
    <property type="component" value="Chromosome"/>
</dbReference>
<evidence type="ECO:0000256" key="1">
    <source>
        <dbReference type="SAM" id="Phobius"/>
    </source>
</evidence>
<reference evidence="2 3" key="1">
    <citation type="submission" date="2019-01" db="EMBL/GenBank/DDBJ databases">
        <title>Leucobacter muris sp. nov. isolated from the nose of a laboratory mouse.</title>
        <authorList>
            <person name="Benga L."/>
            <person name="Sproeer C."/>
            <person name="Schumann P."/>
            <person name="Verbarg S."/>
            <person name="Bunk B."/>
            <person name="Engelhardt E."/>
            <person name="Benten P.M."/>
            <person name="Sager M."/>
        </authorList>
    </citation>
    <scope>NUCLEOTIDE SEQUENCE [LARGE SCALE GENOMIC DNA]</scope>
    <source>
        <strain evidence="2 3">DSM 101948</strain>
    </source>
</reference>
<accession>A0ABX5QEM2</accession>
<keyword evidence="1" id="KW-0812">Transmembrane</keyword>
<evidence type="ECO:0008006" key="4">
    <source>
        <dbReference type="Google" id="ProtNLM"/>
    </source>
</evidence>
<keyword evidence="1" id="KW-0472">Membrane</keyword>
<name>A0ABX5QEM2_9MICO</name>
<feature type="transmembrane region" description="Helical" evidence="1">
    <location>
        <begin position="108"/>
        <end position="129"/>
    </location>
</feature>
<proteinExistence type="predicted"/>